<dbReference type="UniPathway" id="UPA00232"/>
<gene>
    <name evidence="1" type="primary">ubiJ</name>
    <name evidence="4" type="ORF">DBO85_16855</name>
</gene>
<comment type="pathway">
    <text evidence="1">Cofactor biosynthesis; ubiquinone biosynthesis.</text>
</comment>
<keyword evidence="2" id="KW-0175">Coiled coil</keyword>
<dbReference type="PANTHER" id="PTHR38693">
    <property type="entry name" value="UBIQUINONE BIOSYNTHESIS PROTEIN UBIJ"/>
    <property type="match status" value="1"/>
</dbReference>
<reference evidence="4 5" key="1">
    <citation type="submission" date="2018-04" db="EMBL/GenBank/DDBJ databases">
        <title>Pseudomonas sp. nov., isolated from mangrove soil.</title>
        <authorList>
            <person name="Chen C."/>
        </authorList>
    </citation>
    <scope>NUCLEOTIDE SEQUENCE [LARGE SCALE GENOMIC DNA]</scope>
    <source>
        <strain evidence="4 5">TC-11</strain>
    </source>
</reference>
<comment type="subcellular location">
    <subcellularLocation>
        <location evidence="1">Cytoplasm</location>
    </subcellularLocation>
</comment>
<dbReference type="Pfam" id="PF02036">
    <property type="entry name" value="SCP2"/>
    <property type="match status" value="1"/>
</dbReference>
<protein>
    <recommendedName>
        <fullName evidence="1">Ubiquinone biosynthesis accessory factor UbiJ</fullName>
    </recommendedName>
</protein>
<feature type="coiled-coil region" evidence="2">
    <location>
        <begin position="173"/>
        <end position="200"/>
    </location>
</feature>
<keyword evidence="5" id="KW-1185">Reference proteome</keyword>
<keyword evidence="1" id="KW-0963">Cytoplasm</keyword>
<dbReference type="RefSeq" id="WP_108108602.1">
    <property type="nucleotide sequence ID" value="NZ_QASN01000021.1"/>
</dbReference>
<sequence>MLSLALLAAAEHGINRVLRLDSTALPRLAPLAGKVILIECPAPALQLFLLPDAQGLRLAQEWQAEPDCRLRAPASSLLRLALSTQKTAVLHEPEVQLLGNADVLLSLAGVLQDLDLDWEYELSRWLGPVAAGLLGSNLRGGARWTRRSLDSLRLDLADYLGEESRSLVGRREAEARFAEMDALKLRLDRLEARTERLARKPDTSENA</sequence>
<keyword evidence="1" id="KW-0831">Ubiquinone biosynthesis</keyword>
<dbReference type="AlphaFoldDB" id="A0A2T5P5B0"/>
<evidence type="ECO:0000313" key="4">
    <source>
        <dbReference type="EMBL" id="PTU72923.1"/>
    </source>
</evidence>
<organism evidence="4 5">
    <name type="scientific">Pseudomonas mangrovi</name>
    <dbReference type="NCBI Taxonomy" id="2161748"/>
    <lineage>
        <taxon>Bacteria</taxon>
        <taxon>Pseudomonadati</taxon>
        <taxon>Pseudomonadota</taxon>
        <taxon>Gammaproteobacteria</taxon>
        <taxon>Pseudomonadales</taxon>
        <taxon>Pseudomonadaceae</taxon>
        <taxon>Pseudomonas</taxon>
    </lineage>
</organism>
<evidence type="ECO:0000313" key="5">
    <source>
        <dbReference type="Proteomes" id="UP000244064"/>
    </source>
</evidence>
<dbReference type="HAMAP" id="MF_02215">
    <property type="entry name" value="UbiJ"/>
    <property type="match status" value="1"/>
</dbReference>
<evidence type="ECO:0000256" key="2">
    <source>
        <dbReference type="SAM" id="Coils"/>
    </source>
</evidence>
<dbReference type="InterPro" id="IPR038989">
    <property type="entry name" value="UbiJ"/>
</dbReference>
<dbReference type="PANTHER" id="PTHR38693:SF1">
    <property type="entry name" value="UBIQUINONE BIOSYNTHESIS ACCESSORY FACTOR UBIJ"/>
    <property type="match status" value="1"/>
</dbReference>
<dbReference type="GO" id="GO:0005737">
    <property type="term" value="C:cytoplasm"/>
    <property type="evidence" value="ECO:0007669"/>
    <property type="project" value="UniProtKB-SubCell"/>
</dbReference>
<dbReference type="GO" id="GO:0006744">
    <property type="term" value="P:ubiquinone biosynthetic process"/>
    <property type="evidence" value="ECO:0007669"/>
    <property type="project" value="UniProtKB-UniRule"/>
</dbReference>
<evidence type="ECO:0000256" key="1">
    <source>
        <dbReference type="HAMAP-Rule" id="MF_02215"/>
    </source>
</evidence>
<comment type="similarity">
    <text evidence="1">Belongs to the UbiJ family.</text>
</comment>
<comment type="caution">
    <text evidence="4">The sequence shown here is derived from an EMBL/GenBank/DDBJ whole genome shotgun (WGS) entry which is preliminary data.</text>
</comment>
<evidence type="ECO:0000259" key="3">
    <source>
        <dbReference type="Pfam" id="PF02036"/>
    </source>
</evidence>
<name>A0A2T5P5B0_9PSED</name>
<dbReference type="InterPro" id="IPR003033">
    <property type="entry name" value="SCP2_sterol-bd_dom"/>
</dbReference>
<dbReference type="EMBL" id="QASN01000021">
    <property type="protein sequence ID" value="PTU72923.1"/>
    <property type="molecule type" value="Genomic_DNA"/>
</dbReference>
<feature type="domain" description="SCP2" evidence="3">
    <location>
        <begin position="14"/>
        <end position="112"/>
    </location>
</feature>
<comment type="function">
    <text evidence="1">Required for ubiquinone (coenzyme Q) biosynthesis. Binds hydrophobic ubiquinone biosynthetic intermediates via its SCP2 domain and is essential for the stability of the Ubi complex. May constitute a docking platform where Ubi enzymes assemble and access their SCP2-bound polyprenyl substrates.</text>
</comment>
<accession>A0A2T5P5B0</accession>
<dbReference type="Proteomes" id="UP000244064">
    <property type="component" value="Unassembled WGS sequence"/>
</dbReference>
<proteinExistence type="inferred from homology"/>
<dbReference type="OrthoDB" id="9796077at2"/>